<dbReference type="RefSeq" id="WP_091590139.1">
    <property type="nucleotide sequence ID" value="NZ_FNEE01000001.1"/>
</dbReference>
<dbReference type="AlphaFoldDB" id="A0A1G8I642"/>
<keyword evidence="3" id="KW-1185">Reference proteome</keyword>
<organism evidence="2 3">
    <name type="scientific">Mesorhizobium muleiense</name>
    <dbReference type="NCBI Taxonomy" id="1004279"/>
    <lineage>
        <taxon>Bacteria</taxon>
        <taxon>Pseudomonadati</taxon>
        <taxon>Pseudomonadota</taxon>
        <taxon>Alphaproteobacteria</taxon>
        <taxon>Hyphomicrobiales</taxon>
        <taxon>Phyllobacteriaceae</taxon>
        <taxon>Mesorhizobium</taxon>
    </lineage>
</organism>
<gene>
    <name evidence="2" type="ORF">SAMN05428953_101269</name>
</gene>
<dbReference type="InterPro" id="IPR011990">
    <property type="entry name" value="TPR-like_helical_dom_sf"/>
</dbReference>
<dbReference type="PANTHER" id="PTHR44216">
    <property type="entry name" value="PROTEIN O-MANNOSYL-TRANSFERASE TMTC2"/>
    <property type="match status" value="1"/>
</dbReference>
<dbReference type="PROSITE" id="PS51257">
    <property type="entry name" value="PROKAR_LIPOPROTEIN"/>
    <property type="match status" value="1"/>
</dbReference>
<accession>A0A1G8I642</accession>
<dbReference type="EMBL" id="FNEE01000001">
    <property type="protein sequence ID" value="SDI14304.1"/>
    <property type="molecule type" value="Genomic_DNA"/>
</dbReference>
<dbReference type="PROSITE" id="PS50005">
    <property type="entry name" value="TPR"/>
    <property type="match status" value="2"/>
</dbReference>
<dbReference type="SMART" id="SM00028">
    <property type="entry name" value="TPR"/>
    <property type="match status" value="2"/>
</dbReference>
<evidence type="ECO:0000256" key="1">
    <source>
        <dbReference type="PROSITE-ProRule" id="PRU00339"/>
    </source>
</evidence>
<sequence>MRLHVVFLPVVAMLAVTGCQTTKTDTEQAKAQGPSSQSERLIKLADDIHAQGDSGTAIALYQRAAAMPDAKPSAFVKAGEAYMRAGYPAEAARAYQAALAKAPNDGGAMLGLGSAMMETGDIDAGMRALAQAAPLVNTSSAYIRLGVAQTFAGQTAEAQTTFAQALKLAPGDLDVESNMALAAALEGNSATALPLVQKISAAPNAQLHHKRNVVVVYGLLGQADQVRASPPIGLATKEVNTLLARARTIRSKGSTQARAKALGSILG</sequence>
<proteinExistence type="predicted"/>
<dbReference type="Gene3D" id="1.25.40.10">
    <property type="entry name" value="Tetratricopeptide repeat domain"/>
    <property type="match status" value="1"/>
</dbReference>
<feature type="repeat" description="TPR" evidence="1">
    <location>
        <begin position="139"/>
        <end position="172"/>
    </location>
</feature>
<keyword evidence="1" id="KW-0802">TPR repeat</keyword>
<dbReference type="Pfam" id="PF14559">
    <property type="entry name" value="TPR_19"/>
    <property type="match status" value="1"/>
</dbReference>
<reference evidence="3" key="1">
    <citation type="submission" date="2016-10" db="EMBL/GenBank/DDBJ databases">
        <authorList>
            <person name="Varghese N."/>
            <person name="Submissions S."/>
        </authorList>
    </citation>
    <scope>NUCLEOTIDE SEQUENCE [LARGE SCALE GENOMIC DNA]</scope>
    <source>
        <strain evidence="3">CGMCC 1.11022</strain>
    </source>
</reference>
<dbReference type="GO" id="GO:0000030">
    <property type="term" value="F:mannosyltransferase activity"/>
    <property type="evidence" value="ECO:0007669"/>
    <property type="project" value="TreeGrafter"/>
</dbReference>
<feature type="repeat" description="TPR" evidence="1">
    <location>
        <begin position="72"/>
        <end position="105"/>
    </location>
</feature>
<dbReference type="Proteomes" id="UP000198894">
    <property type="component" value="Unassembled WGS sequence"/>
</dbReference>
<dbReference type="PANTHER" id="PTHR44216:SF3">
    <property type="entry name" value="PROTEIN O-MANNOSYL-TRANSFERASE TMTC2"/>
    <property type="match status" value="1"/>
</dbReference>
<dbReference type="GO" id="GO:0035269">
    <property type="term" value="P:protein O-linked glycosylation via mannose"/>
    <property type="evidence" value="ECO:0007669"/>
    <property type="project" value="TreeGrafter"/>
</dbReference>
<name>A0A1G8I642_9HYPH</name>
<dbReference type="InterPro" id="IPR052384">
    <property type="entry name" value="TMTC_O-mannosyltransferase"/>
</dbReference>
<dbReference type="InterPro" id="IPR019734">
    <property type="entry name" value="TPR_rpt"/>
</dbReference>
<evidence type="ECO:0000313" key="2">
    <source>
        <dbReference type="EMBL" id="SDI14304.1"/>
    </source>
</evidence>
<protein>
    <submittedName>
        <fullName evidence="2">Flp pilus assembly protein TadD, contains TPR repeats</fullName>
    </submittedName>
</protein>
<dbReference type="SUPFAM" id="SSF48452">
    <property type="entry name" value="TPR-like"/>
    <property type="match status" value="1"/>
</dbReference>
<evidence type="ECO:0000313" key="3">
    <source>
        <dbReference type="Proteomes" id="UP000198894"/>
    </source>
</evidence>